<sequence>MSAPAVDSDSESDSDLEGYKDIAGNFFSMVNQLKEKGSHLEATPKKRKIPSPEKKNKEPEDLNESINLDTDDTNSSEPNLESTNKTESNIDDSAANLSTSVVEDSPIFIEDDGDDEDDEDEVDEVDLNTRLSRLRPRSGGRVLPSRGRKKTKKTKTKQSPNKKKKIIEYDFSLLEDNDDSLNLSHEKDTQEDANPIIEVKVYWRFKKLDKIPVRKFQKIPVIFEHFAKEENVPESRIQLCLDQKILKPDDTPDSLNLKISDILDGGILNEETSDVPVTNGSNTAPVFHEESADSIPIKIIRKDIREPLIIKIKKTDKMMILIVKVGEELNLKQGEFKLFFDGEAVDPEDSPDSLDLEGNECFDLKIKS</sequence>
<dbReference type="EMBL" id="OU963867">
    <property type="protein sequence ID" value="CAH0392481.1"/>
    <property type="molecule type" value="Genomic_DNA"/>
</dbReference>
<dbReference type="GO" id="GO:0005634">
    <property type="term" value="C:nucleus"/>
    <property type="evidence" value="ECO:0007669"/>
    <property type="project" value="UniProtKB-SubCell"/>
</dbReference>
<proteinExistence type="predicted"/>
<keyword evidence="2" id="KW-0539">Nucleus</keyword>
<feature type="compositionally biased region" description="Basic residues" evidence="3">
    <location>
        <begin position="146"/>
        <end position="162"/>
    </location>
</feature>
<evidence type="ECO:0000313" key="5">
    <source>
        <dbReference type="Proteomes" id="UP001152759"/>
    </source>
</evidence>
<dbReference type="PANTHER" id="PTHR47187:SF1">
    <property type="entry name" value="NFATC2-INTERACTING PROTEIN"/>
    <property type="match status" value="1"/>
</dbReference>
<reference evidence="4" key="1">
    <citation type="submission" date="2021-12" db="EMBL/GenBank/DDBJ databases">
        <authorList>
            <person name="King R."/>
        </authorList>
    </citation>
    <scope>NUCLEOTIDE SEQUENCE</scope>
</reference>
<evidence type="ECO:0000256" key="3">
    <source>
        <dbReference type="SAM" id="MobiDB-lite"/>
    </source>
</evidence>
<feature type="compositionally biased region" description="Polar residues" evidence="3">
    <location>
        <begin position="75"/>
        <end position="87"/>
    </location>
</feature>
<feature type="compositionally biased region" description="Basic and acidic residues" evidence="3">
    <location>
        <begin position="36"/>
        <end position="60"/>
    </location>
</feature>
<protein>
    <recommendedName>
        <fullName evidence="6">Ubiquitin-like domain-containing protein</fullName>
    </recommendedName>
</protein>
<comment type="subcellular location">
    <subcellularLocation>
        <location evidence="1">Nucleus</location>
    </subcellularLocation>
</comment>
<gene>
    <name evidence="4" type="ORF">BEMITA_LOCUS10998</name>
</gene>
<dbReference type="InterPro" id="IPR052324">
    <property type="entry name" value="NFATC2-Int_DNA_Repair"/>
</dbReference>
<dbReference type="GO" id="GO:0045944">
    <property type="term" value="P:positive regulation of transcription by RNA polymerase II"/>
    <property type="evidence" value="ECO:0007669"/>
    <property type="project" value="TreeGrafter"/>
</dbReference>
<feature type="region of interest" description="Disordered" evidence="3">
    <location>
        <begin position="36"/>
        <end position="162"/>
    </location>
</feature>
<keyword evidence="5" id="KW-1185">Reference proteome</keyword>
<dbReference type="SUPFAM" id="SSF54236">
    <property type="entry name" value="Ubiquitin-like"/>
    <property type="match status" value="2"/>
</dbReference>
<dbReference type="CDD" id="cd01763">
    <property type="entry name" value="Ubl_SUMO_like"/>
    <property type="match status" value="1"/>
</dbReference>
<evidence type="ECO:0000256" key="1">
    <source>
        <dbReference type="ARBA" id="ARBA00004123"/>
    </source>
</evidence>
<evidence type="ECO:0008006" key="6">
    <source>
        <dbReference type="Google" id="ProtNLM"/>
    </source>
</evidence>
<feature type="compositionally biased region" description="Acidic residues" evidence="3">
    <location>
        <begin position="109"/>
        <end position="126"/>
    </location>
</feature>
<accession>A0A9P0F741</accession>
<dbReference type="InterPro" id="IPR029071">
    <property type="entry name" value="Ubiquitin-like_domsf"/>
</dbReference>
<dbReference type="KEGG" id="btab:109031365"/>
<name>A0A9P0F741_BEMTA</name>
<dbReference type="AlphaFoldDB" id="A0A9P0F741"/>
<evidence type="ECO:0000256" key="2">
    <source>
        <dbReference type="ARBA" id="ARBA00023242"/>
    </source>
</evidence>
<dbReference type="Gene3D" id="3.10.20.90">
    <property type="entry name" value="Phosphatidylinositol 3-kinase Catalytic Subunit, Chain A, domain 1"/>
    <property type="match status" value="2"/>
</dbReference>
<dbReference type="PANTHER" id="PTHR47187">
    <property type="entry name" value="NFATC2-INTERACTING PROTEIN"/>
    <property type="match status" value="1"/>
</dbReference>
<evidence type="ECO:0000313" key="4">
    <source>
        <dbReference type="EMBL" id="CAH0392481.1"/>
    </source>
</evidence>
<dbReference type="Proteomes" id="UP001152759">
    <property type="component" value="Chromosome 6"/>
</dbReference>
<organism evidence="4 5">
    <name type="scientific">Bemisia tabaci</name>
    <name type="common">Sweetpotato whitefly</name>
    <name type="synonym">Aleurodes tabaci</name>
    <dbReference type="NCBI Taxonomy" id="7038"/>
    <lineage>
        <taxon>Eukaryota</taxon>
        <taxon>Metazoa</taxon>
        <taxon>Ecdysozoa</taxon>
        <taxon>Arthropoda</taxon>
        <taxon>Hexapoda</taxon>
        <taxon>Insecta</taxon>
        <taxon>Pterygota</taxon>
        <taxon>Neoptera</taxon>
        <taxon>Paraneoptera</taxon>
        <taxon>Hemiptera</taxon>
        <taxon>Sternorrhyncha</taxon>
        <taxon>Aleyrodoidea</taxon>
        <taxon>Aleyrodidae</taxon>
        <taxon>Aleyrodinae</taxon>
        <taxon>Bemisia</taxon>
    </lineage>
</organism>